<dbReference type="InterPro" id="IPR050364">
    <property type="entry name" value="Cytochrome_P450_fung"/>
</dbReference>
<comment type="cofactor">
    <cofactor evidence="1 9">
        <name>heme</name>
        <dbReference type="ChEBI" id="CHEBI:30413"/>
    </cofactor>
</comment>
<protein>
    <recommendedName>
        <fullName evidence="14">Cytochrome P450</fullName>
    </recommendedName>
</protein>
<dbReference type="InterPro" id="IPR001128">
    <property type="entry name" value="Cyt_P450"/>
</dbReference>
<dbReference type="Gene3D" id="1.10.630.10">
    <property type="entry name" value="Cytochrome P450"/>
    <property type="match status" value="1"/>
</dbReference>
<name>A0A4Z0A6A5_9AGAM</name>
<dbReference type="PRINTS" id="PR00463">
    <property type="entry name" value="EP450I"/>
</dbReference>
<dbReference type="InterPro" id="IPR017972">
    <property type="entry name" value="Cyt_P450_CS"/>
</dbReference>
<accession>A0A4Z0A6A5</accession>
<dbReference type="Proteomes" id="UP000298061">
    <property type="component" value="Unassembled WGS sequence"/>
</dbReference>
<dbReference type="CDD" id="cd11065">
    <property type="entry name" value="CYP64-like"/>
    <property type="match status" value="1"/>
</dbReference>
<evidence type="ECO:0000313" key="12">
    <source>
        <dbReference type="EMBL" id="TFY82542.1"/>
    </source>
</evidence>
<keyword evidence="11" id="KW-0472">Membrane</keyword>
<evidence type="ECO:0000256" key="10">
    <source>
        <dbReference type="RuleBase" id="RU000461"/>
    </source>
</evidence>
<evidence type="ECO:0000256" key="5">
    <source>
        <dbReference type="ARBA" id="ARBA00022723"/>
    </source>
</evidence>
<evidence type="ECO:0000256" key="11">
    <source>
        <dbReference type="SAM" id="Phobius"/>
    </source>
</evidence>
<dbReference type="GO" id="GO:0005506">
    <property type="term" value="F:iron ion binding"/>
    <property type="evidence" value="ECO:0007669"/>
    <property type="project" value="InterPro"/>
</dbReference>
<keyword evidence="7 9" id="KW-0408">Iron</keyword>
<evidence type="ECO:0000256" key="7">
    <source>
        <dbReference type="ARBA" id="ARBA00023004"/>
    </source>
</evidence>
<gene>
    <name evidence="12" type="ORF">EWM64_g1477</name>
</gene>
<keyword evidence="11" id="KW-1133">Transmembrane helix</keyword>
<organism evidence="12 13">
    <name type="scientific">Hericium alpestre</name>
    <dbReference type="NCBI Taxonomy" id="135208"/>
    <lineage>
        <taxon>Eukaryota</taxon>
        <taxon>Fungi</taxon>
        <taxon>Dikarya</taxon>
        <taxon>Basidiomycota</taxon>
        <taxon>Agaricomycotina</taxon>
        <taxon>Agaricomycetes</taxon>
        <taxon>Russulales</taxon>
        <taxon>Hericiaceae</taxon>
        <taxon>Hericium</taxon>
    </lineage>
</organism>
<dbReference type="EMBL" id="SFCI01000099">
    <property type="protein sequence ID" value="TFY82542.1"/>
    <property type="molecule type" value="Genomic_DNA"/>
</dbReference>
<keyword evidence="13" id="KW-1185">Reference proteome</keyword>
<dbReference type="PANTHER" id="PTHR46300">
    <property type="entry name" value="P450, PUTATIVE (EUROFUNG)-RELATED-RELATED"/>
    <property type="match status" value="1"/>
</dbReference>
<dbReference type="PRINTS" id="PR00385">
    <property type="entry name" value="P450"/>
</dbReference>
<comment type="similarity">
    <text evidence="3 10">Belongs to the cytochrome P450 family.</text>
</comment>
<comment type="pathway">
    <text evidence="2">Secondary metabolite biosynthesis.</text>
</comment>
<evidence type="ECO:0000256" key="3">
    <source>
        <dbReference type="ARBA" id="ARBA00010617"/>
    </source>
</evidence>
<dbReference type="GO" id="GO:0016705">
    <property type="term" value="F:oxidoreductase activity, acting on paired donors, with incorporation or reduction of molecular oxygen"/>
    <property type="evidence" value="ECO:0007669"/>
    <property type="project" value="InterPro"/>
</dbReference>
<evidence type="ECO:0008006" key="14">
    <source>
        <dbReference type="Google" id="ProtNLM"/>
    </source>
</evidence>
<dbReference type="GO" id="GO:0020037">
    <property type="term" value="F:heme binding"/>
    <property type="evidence" value="ECO:0007669"/>
    <property type="project" value="InterPro"/>
</dbReference>
<dbReference type="STRING" id="135208.A0A4Z0A6A5"/>
<dbReference type="SUPFAM" id="SSF48264">
    <property type="entry name" value="Cytochrome P450"/>
    <property type="match status" value="1"/>
</dbReference>
<dbReference type="InterPro" id="IPR036396">
    <property type="entry name" value="Cyt_P450_sf"/>
</dbReference>
<evidence type="ECO:0000313" key="13">
    <source>
        <dbReference type="Proteomes" id="UP000298061"/>
    </source>
</evidence>
<evidence type="ECO:0000256" key="8">
    <source>
        <dbReference type="ARBA" id="ARBA00023033"/>
    </source>
</evidence>
<dbReference type="OrthoDB" id="1470350at2759"/>
<evidence type="ECO:0000256" key="2">
    <source>
        <dbReference type="ARBA" id="ARBA00005179"/>
    </source>
</evidence>
<dbReference type="PANTHER" id="PTHR46300:SF7">
    <property type="entry name" value="P450, PUTATIVE (EUROFUNG)-RELATED"/>
    <property type="match status" value="1"/>
</dbReference>
<keyword evidence="4 9" id="KW-0349">Heme</keyword>
<keyword evidence="5 9" id="KW-0479">Metal-binding</keyword>
<dbReference type="InterPro" id="IPR002401">
    <property type="entry name" value="Cyt_P450_E_grp-I"/>
</dbReference>
<evidence type="ECO:0000256" key="1">
    <source>
        <dbReference type="ARBA" id="ARBA00001971"/>
    </source>
</evidence>
<reference evidence="12 13" key="1">
    <citation type="submission" date="2019-02" db="EMBL/GenBank/DDBJ databases">
        <title>Genome sequencing of the rare red list fungi Hericium alpestre (H. flagellum).</title>
        <authorList>
            <person name="Buettner E."/>
            <person name="Kellner H."/>
        </authorList>
    </citation>
    <scope>NUCLEOTIDE SEQUENCE [LARGE SCALE GENOMIC DNA]</scope>
    <source>
        <strain evidence="12 13">DSM 108284</strain>
    </source>
</reference>
<evidence type="ECO:0000256" key="6">
    <source>
        <dbReference type="ARBA" id="ARBA00023002"/>
    </source>
</evidence>
<keyword evidence="8 10" id="KW-0503">Monooxygenase</keyword>
<dbReference type="GO" id="GO:0004497">
    <property type="term" value="F:monooxygenase activity"/>
    <property type="evidence" value="ECO:0007669"/>
    <property type="project" value="UniProtKB-KW"/>
</dbReference>
<dbReference type="AlphaFoldDB" id="A0A4Z0A6A5"/>
<feature type="binding site" description="axial binding residue" evidence="9">
    <location>
        <position position="447"/>
    </location>
    <ligand>
        <name>heme</name>
        <dbReference type="ChEBI" id="CHEBI:30413"/>
    </ligand>
    <ligandPart>
        <name>Fe</name>
        <dbReference type="ChEBI" id="CHEBI:18248"/>
    </ligandPart>
</feature>
<evidence type="ECO:0000256" key="9">
    <source>
        <dbReference type="PIRSR" id="PIRSR602401-1"/>
    </source>
</evidence>
<comment type="caution">
    <text evidence="12">The sequence shown here is derived from an EMBL/GenBank/DDBJ whole genome shotgun (WGS) entry which is preliminary data.</text>
</comment>
<keyword evidence="6 10" id="KW-0560">Oxidoreductase</keyword>
<feature type="transmembrane region" description="Helical" evidence="11">
    <location>
        <begin position="12"/>
        <end position="29"/>
    </location>
</feature>
<sequence length="518" mass="59259">MAFTNHLHFEMSWKALFDVVFVVLGLLFVKQLISSHRRRARPLGPKGWPIIGNLLDMPNEKQHLTFCHWADQWGGIIYLKILGQPMIIINSLQAANDMLEKKSNLYSDRPLLEMAGEIVGFKDTLALSPYGERWRESRRMMHRIMGSRTNLEKFHPVEELETRRFLKCVLDQPDSAHLHNHLCSTAGALILGITHGYCTKEKDDPFIDLADETLINFSDLTVPGAFLVDIFPILRYVPDWFPGTAWKQDAAKFRETLHRAVDLPHEYVKQQLAAGIATTSFTSMYLEDEKMSNEKEKLLKWLTASIVGGGADTTVSATYSFFLLMTLHPEIQKKGQAEIDAVVGKDRLPSLNDRFSLPYIEAIMKEVMRWEPIGPTGLAHRLMEDDIQDRYLIPSGSIVVTNIWKFLHDEKVYKNPFKFHPERFMATKTHTPEPDPRMAFGWGRRICPGMQMAEASMFIWFALSVFNISKAVENGIVITPKVDYTDTTIRHPKPFKCSITPRLEQAIALIRSVELSQD</sequence>
<keyword evidence="11" id="KW-0812">Transmembrane</keyword>
<proteinExistence type="inferred from homology"/>
<dbReference type="PROSITE" id="PS00086">
    <property type="entry name" value="CYTOCHROME_P450"/>
    <property type="match status" value="1"/>
</dbReference>
<evidence type="ECO:0000256" key="4">
    <source>
        <dbReference type="ARBA" id="ARBA00022617"/>
    </source>
</evidence>
<dbReference type="Pfam" id="PF00067">
    <property type="entry name" value="p450"/>
    <property type="match status" value="1"/>
</dbReference>